<name>A0AA40A622_9PEZI</name>
<evidence type="ECO:0000313" key="2">
    <source>
        <dbReference type="EMBL" id="KAK0710003.1"/>
    </source>
</evidence>
<dbReference type="EMBL" id="JAUIRO010000006">
    <property type="protein sequence ID" value="KAK0710003.1"/>
    <property type="molecule type" value="Genomic_DNA"/>
</dbReference>
<sequence>MFFRSSIGDELLRRLKDKPKRPCRAPNPTPNPTPADTDDNPPDKNTPDNNTLEEKLNQSLPNFREDLASPAEIRLYRLGKRIHPSNLWRREDGRGHVDVRCRMWTTNLAFFDTYLESGRENGRLFLAYFGMHLVYGGLHLLAWNGPFRTRSNSHSGELAASRSRARCRCCLSIFLLRLLSSSSSLEIS</sequence>
<proteinExistence type="predicted"/>
<evidence type="ECO:0000256" key="1">
    <source>
        <dbReference type="SAM" id="MobiDB-lite"/>
    </source>
</evidence>
<keyword evidence="3" id="KW-1185">Reference proteome</keyword>
<gene>
    <name evidence="2" type="ORF">B0T26DRAFT_430369</name>
</gene>
<dbReference type="AlphaFoldDB" id="A0AA40A622"/>
<protein>
    <submittedName>
        <fullName evidence="2">Uncharacterized protein</fullName>
    </submittedName>
</protein>
<reference evidence="2" key="1">
    <citation type="submission" date="2023-06" db="EMBL/GenBank/DDBJ databases">
        <title>Genome-scale phylogeny and comparative genomics of the fungal order Sordariales.</title>
        <authorList>
            <consortium name="Lawrence Berkeley National Laboratory"/>
            <person name="Hensen N."/>
            <person name="Bonometti L."/>
            <person name="Westerberg I."/>
            <person name="Brannstrom I.O."/>
            <person name="Guillou S."/>
            <person name="Cros-Aarteil S."/>
            <person name="Calhoun S."/>
            <person name="Haridas S."/>
            <person name="Kuo A."/>
            <person name="Mondo S."/>
            <person name="Pangilinan J."/>
            <person name="Riley R."/>
            <person name="LaButti K."/>
            <person name="Andreopoulos B."/>
            <person name="Lipzen A."/>
            <person name="Chen C."/>
            <person name="Yanf M."/>
            <person name="Daum C."/>
            <person name="Ng V."/>
            <person name="Clum A."/>
            <person name="Steindorff A."/>
            <person name="Ohm R."/>
            <person name="Martin F."/>
            <person name="Silar P."/>
            <person name="Natvig D."/>
            <person name="Lalanne C."/>
            <person name="Gautier V."/>
            <person name="Ament-velasquez S.L."/>
            <person name="Kruys A."/>
            <person name="Hutchinson M.I."/>
            <person name="Powell A.J."/>
            <person name="Barry K."/>
            <person name="Miller A.N."/>
            <person name="Grigoriev I.V."/>
            <person name="Debuchy R."/>
            <person name="Gladieux P."/>
            <person name="Thoren M.H."/>
            <person name="Johannesson H."/>
        </authorList>
    </citation>
    <scope>NUCLEOTIDE SEQUENCE</scope>
    <source>
        <strain evidence="2">SMH2392-1A</strain>
    </source>
</reference>
<feature type="region of interest" description="Disordered" evidence="1">
    <location>
        <begin position="1"/>
        <end position="53"/>
    </location>
</feature>
<accession>A0AA40A622</accession>
<dbReference type="GeneID" id="85318234"/>
<comment type="caution">
    <text evidence="2">The sequence shown here is derived from an EMBL/GenBank/DDBJ whole genome shotgun (WGS) entry which is preliminary data.</text>
</comment>
<evidence type="ECO:0000313" key="3">
    <source>
        <dbReference type="Proteomes" id="UP001172101"/>
    </source>
</evidence>
<organism evidence="2 3">
    <name type="scientific">Lasiosphaeria miniovina</name>
    <dbReference type="NCBI Taxonomy" id="1954250"/>
    <lineage>
        <taxon>Eukaryota</taxon>
        <taxon>Fungi</taxon>
        <taxon>Dikarya</taxon>
        <taxon>Ascomycota</taxon>
        <taxon>Pezizomycotina</taxon>
        <taxon>Sordariomycetes</taxon>
        <taxon>Sordariomycetidae</taxon>
        <taxon>Sordariales</taxon>
        <taxon>Lasiosphaeriaceae</taxon>
        <taxon>Lasiosphaeria</taxon>
    </lineage>
</organism>
<dbReference type="Proteomes" id="UP001172101">
    <property type="component" value="Unassembled WGS sequence"/>
</dbReference>
<dbReference type="RefSeq" id="XP_060293307.1">
    <property type="nucleotide sequence ID" value="XM_060434964.1"/>
</dbReference>
<feature type="compositionally biased region" description="Basic and acidic residues" evidence="1">
    <location>
        <begin position="41"/>
        <end position="53"/>
    </location>
</feature>